<reference evidence="2" key="1">
    <citation type="submission" date="2018-02" db="EMBL/GenBank/DDBJ databases">
        <title>Rhizophora mucronata_Transcriptome.</title>
        <authorList>
            <person name="Meera S.P."/>
            <person name="Sreeshan A."/>
            <person name="Augustine A."/>
        </authorList>
    </citation>
    <scope>NUCLEOTIDE SEQUENCE</scope>
    <source>
        <tissue evidence="2">Leaf</tissue>
    </source>
</reference>
<evidence type="ECO:0000256" key="1">
    <source>
        <dbReference type="SAM" id="MobiDB-lite"/>
    </source>
</evidence>
<accession>A0A2P2KVH4</accession>
<feature type="compositionally biased region" description="Polar residues" evidence="1">
    <location>
        <begin position="17"/>
        <end position="37"/>
    </location>
</feature>
<feature type="region of interest" description="Disordered" evidence="1">
    <location>
        <begin position="1"/>
        <end position="37"/>
    </location>
</feature>
<name>A0A2P2KVH4_RHIMU</name>
<proteinExistence type="predicted"/>
<dbReference type="AlphaFoldDB" id="A0A2P2KVH4"/>
<dbReference type="EMBL" id="GGEC01029252">
    <property type="protein sequence ID" value="MBX09736.1"/>
    <property type="molecule type" value="Transcribed_RNA"/>
</dbReference>
<protein>
    <submittedName>
        <fullName evidence="2">Uncharacterized protein MANES_07G118000</fullName>
    </submittedName>
</protein>
<organism evidence="2">
    <name type="scientific">Rhizophora mucronata</name>
    <name type="common">Asiatic mangrove</name>
    <dbReference type="NCBI Taxonomy" id="61149"/>
    <lineage>
        <taxon>Eukaryota</taxon>
        <taxon>Viridiplantae</taxon>
        <taxon>Streptophyta</taxon>
        <taxon>Embryophyta</taxon>
        <taxon>Tracheophyta</taxon>
        <taxon>Spermatophyta</taxon>
        <taxon>Magnoliopsida</taxon>
        <taxon>eudicotyledons</taxon>
        <taxon>Gunneridae</taxon>
        <taxon>Pentapetalae</taxon>
        <taxon>rosids</taxon>
        <taxon>fabids</taxon>
        <taxon>Malpighiales</taxon>
        <taxon>Rhizophoraceae</taxon>
        <taxon>Rhizophora</taxon>
    </lineage>
</organism>
<evidence type="ECO:0000313" key="2">
    <source>
        <dbReference type="EMBL" id="MBX09736.1"/>
    </source>
</evidence>
<sequence length="37" mass="3917">MSEEEINALPVHKYKVTTPQSGGSPMQQASSSVVAEV</sequence>